<dbReference type="InterPro" id="IPR051686">
    <property type="entry name" value="Lipoprotein_DolP"/>
</dbReference>
<evidence type="ECO:0000256" key="1">
    <source>
        <dbReference type="SAM" id="MobiDB-lite"/>
    </source>
</evidence>
<dbReference type="PANTHER" id="PTHR34606:SF15">
    <property type="entry name" value="BON DOMAIN-CONTAINING PROTEIN"/>
    <property type="match status" value="1"/>
</dbReference>
<dbReference type="Proteomes" id="UP000701702">
    <property type="component" value="Unassembled WGS sequence"/>
</dbReference>
<dbReference type="PROSITE" id="PS50914">
    <property type="entry name" value="BON"/>
    <property type="match status" value="1"/>
</dbReference>
<dbReference type="EMBL" id="CAJZAF010000018">
    <property type="protein sequence ID" value="CAG9176411.1"/>
    <property type="molecule type" value="Genomic_DNA"/>
</dbReference>
<reference evidence="3 4" key="1">
    <citation type="submission" date="2021-08" db="EMBL/GenBank/DDBJ databases">
        <authorList>
            <person name="Peeters C."/>
        </authorList>
    </citation>
    <scope>NUCLEOTIDE SEQUENCE [LARGE SCALE GENOMIC DNA]</scope>
    <source>
        <strain evidence="3 4">LMG 23994</strain>
    </source>
</reference>
<feature type="compositionally biased region" description="Basic and acidic residues" evidence="1">
    <location>
        <begin position="113"/>
        <end position="126"/>
    </location>
</feature>
<dbReference type="RefSeq" id="WP_224003729.1">
    <property type="nucleotide sequence ID" value="NZ_CAJZAF010000018.1"/>
</dbReference>
<dbReference type="Gene3D" id="3.30.1340.30">
    <property type="match status" value="1"/>
</dbReference>
<dbReference type="InterPro" id="IPR007055">
    <property type="entry name" value="BON_dom"/>
</dbReference>
<gene>
    <name evidence="3" type="ORF">LMG23994_03403</name>
</gene>
<feature type="compositionally biased region" description="Basic and acidic residues" evidence="1">
    <location>
        <begin position="70"/>
        <end position="81"/>
    </location>
</feature>
<protein>
    <recommendedName>
        <fullName evidence="2">BON domain-containing protein</fullName>
    </recommendedName>
</protein>
<organism evidence="3 4">
    <name type="scientific">Cupriavidus pinatubonensis</name>
    <dbReference type="NCBI Taxonomy" id="248026"/>
    <lineage>
        <taxon>Bacteria</taxon>
        <taxon>Pseudomonadati</taxon>
        <taxon>Pseudomonadota</taxon>
        <taxon>Betaproteobacteria</taxon>
        <taxon>Burkholderiales</taxon>
        <taxon>Burkholderiaceae</taxon>
        <taxon>Cupriavidus</taxon>
    </lineage>
</organism>
<comment type="caution">
    <text evidence="3">The sequence shown here is derived from an EMBL/GenBank/DDBJ whole genome shotgun (WGS) entry which is preliminary data.</text>
</comment>
<keyword evidence="4" id="KW-1185">Reference proteome</keyword>
<sequence>MRRSNYPDYPRYSDSPDYPYRDRDPEDPRADEDYLRRPPSRKYGSNDQGYSDLPAHARNERLRHLSSRHGNPERRLLRESVRGTWGGESRRDDEEWARRYRDEPYRPSGAEASRGDYGAERAERETWRQEPRRYPMYGLGDPRAQEYSEYGSGRYGVSGYRRSEGPRNYRRADDRLHDAVCTRLAHEEGLDVSEVTVHVQEGVVTMEGTVNDRRSKYEIEEIAESVFGVRDVVNHIHVRRFGVLASE</sequence>
<feature type="region of interest" description="Disordered" evidence="1">
    <location>
        <begin position="105"/>
        <end position="126"/>
    </location>
</feature>
<evidence type="ECO:0000259" key="2">
    <source>
        <dbReference type="PROSITE" id="PS50914"/>
    </source>
</evidence>
<feature type="compositionally biased region" description="Basic and acidic residues" evidence="1">
    <location>
        <begin position="19"/>
        <end position="36"/>
    </location>
</feature>
<accession>A0ABN7YWB7</accession>
<dbReference type="PANTHER" id="PTHR34606">
    <property type="entry name" value="BON DOMAIN-CONTAINING PROTEIN"/>
    <property type="match status" value="1"/>
</dbReference>
<dbReference type="Pfam" id="PF04972">
    <property type="entry name" value="BON"/>
    <property type="match status" value="1"/>
</dbReference>
<feature type="domain" description="BON" evidence="2">
    <location>
        <begin position="172"/>
        <end position="240"/>
    </location>
</feature>
<proteinExistence type="predicted"/>
<feature type="region of interest" description="Disordered" evidence="1">
    <location>
        <begin position="1"/>
        <end position="93"/>
    </location>
</feature>
<evidence type="ECO:0000313" key="3">
    <source>
        <dbReference type="EMBL" id="CAG9176411.1"/>
    </source>
</evidence>
<feature type="compositionally biased region" description="Low complexity" evidence="1">
    <location>
        <begin position="1"/>
        <end position="18"/>
    </location>
</feature>
<name>A0ABN7YWB7_9BURK</name>
<evidence type="ECO:0000313" key="4">
    <source>
        <dbReference type="Proteomes" id="UP000701702"/>
    </source>
</evidence>